<dbReference type="EMBL" id="GDIQ01099117">
    <property type="protein sequence ID" value="JAL52609.1"/>
    <property type="molecule type" value="Transcribed_RNA"/>
</dbReference>
<evidence type="ECO:0000256" key="3">
    <source>
        <dbReference type="ARBA" id="ARBA00022475"/>
    </source>
</evidence>
<feature type="region of interest" description="Disordered" evidence="14">
    <location>
        <begin position="4139"/>
        <end position="4214"/>
    </location>
</feature>
<dbReference type="PROSITE" id="PS01357">
    <property type="entry name" value="ZF_ZZ_1"/>
    <property type="match status" value="1"/>
</dbReference>
<dbReference type="InterPro" id="IPR001715">
    <property type="entry name" value="CH_dom"/>
</dbReference>
<dbReference type="Pfam" id="PF00307">
    <property type="entry name" value="CH"/>
    <property type="match status" value="2"/>
</dbReference>
<dbReference type="Gene3D" id="1.10.238.10">
    <property type="entry name" value="EF-hand"/>
    <property type="match status" value="2"/>
</dbReference>
<dbReference type="InterPro" id="IPR036020">
    <property type="entry name" value="WW_dom_sf"/>
</dbReference>
<dbReference type="GO" id="GO:0099536">
    <property type="term" value="P:synaptic signaling"/>
    <property type="evidence" value="ECO:0007669"/>
    <property type="project" value="TreeGrafter"/>
</dbReference>
<dbReference type="GO" id="GO:0045202">
    <property type="term" value="C:synapse"/>
    <property type="evidence" value="ECO:0007669"/>
    <property type="project" value="GOC"/>
</dbReference>
<feature type="compositionally biased region" description="Low complexity" evidence="14">
    <location>
        <begin position="2465"/>
        <end position="2474"/>
    </location>
</feature>
<feature type="compositionally biased region" description="Polar residues" evidence="14">
    <location>
        <begin position="4146"/>
        <end position="4162"/>
    </location>
</feature>
<dbReference type="InterPro" id="IPR018159">
    <property type="entry name" value="Spectrin/alpha-actinin"/>
</dbReference>
<feature type="region of interest" description="Disordered" evidence="14">
    <location>
        <begin position="3278"/>
        <end position="3299"/>
    </location>
</feature>
<dbReference type="PROSITE" id="PS00019">
    <property type="entry name" value="ACTININ_1"/>
    <property type="match status" value="1"/>
</dbReference>
<dbReference type="CDD" id="cd21186">
    <property type="entry name" value="CH_DMD-like_rpt1"/>
    <property type="match status" value="1"/>
</dbReference>
<dbReference type="InterPro" id="IPR001589">
    <property type="entry name" value="Actinin_actin-bd_CS"/>
</dbReference>
<dbReference type="Pfam" id="PF09068">
    <property type="entry name" value="EF-hand_2"/>
    <property type="match status" value="1"/>
</dbReference>
<dbReference type="OrthoDB" id="10057795at2759"/>
<evidence type="ECO:0000313" key="15">
    <source>
        <dbReference type="EMBL" id="JAL52609.1"/>
    </source>
</evidence>
<evidence type="ECO:0000256" key="7">
    <source>
        <dbReference type="ARBA" id="ARBA00022771"/>
    </source>
</evidence>
<evidence type="ECO:0000256" key="12">
    <source>
        <dbReference type="ARBA" id="ARBA00023212"/>
    </source>
</evidence>
<dbReference type="PIRSF" id="PIRSF002341">
    <property type="entry name" value="Dystrophin/utrophin"/>
    <property type="match status" value="1"/>
</dbReference>
<dbReference type="GO" id="GO:0008270">
    <property type="term" value="F:zinc ion binding"/>
    <property type="evidence" value="ECO:0007669"/>
    <property type="project" value="UniProtKB-KW"/>
</dbReference>
<dbReference type="PANTHER" id="PTHR12268:SF14">
    <property type="entry name" value="DYSTROPHIN-1"/>
    <property type="match status" value="1"/>
</dbReference>
<dbReference type="SMART" id="SM00291">
    <property type="entry name" value="ZnF_ZZ"/>
    <property type="match status" value="1"/>
</dbReference>
<dbReference type="SMART" id="SM00033">
    <property type="entry name" value="CH"/>
    <property type="match status" value="2"/>
</dbReference>
<dbReference type="GO" id="GO:0005737">
    <property type="term" value="C:cytoplasm"/>
    <property type="evidence" value="ECO:0007669"/>
    <property type="project" value="UniProtKB-ARBA"/>
</dbReference>
<dbReference type="SMART" id="SM00456">
    <property type="entry name" value="WW"/>
    <property type="match status" value="1"/>
</dbReference>
<sequence length="4251" mass="478882">MDKGPKPPGCQLYDQHLFEIQYEREDVQKKTFGKWINSQLIKINFSLVTDLFYDLRDGTRLLALLSVLTGRTYKPEKGHMRVHHLNNVSSAFRLLDKHNVKLVNISSNDIVDGNPKLTLGLVWSIILHWQVQDVLKGSMAELQQSSLEKTLLSWCQEAAKDYAEIAITNFTTSWSDGLAFIALIHRFRPDLFDYEIVSRKPANARLEYAFRMANKHLEIARLLDPEDVNTSNPDKKSIMMYVMCLYQALPHAKVPLVPSNGSSSADTTTGSSGASATSLKSNEPVDFSAYQTLMEEVLVWLLAAEDHLDSATTILGDLQSVKEQFHKHEEFLLELTSQQGSVGAVLHEGARLVKEGELSNEEADEIHIQMRLLNSRWDQLRTKSMDRQARIHETLTKLQQEQLERLRQWLTATEDRISQLAAVPQPETLTAADQMLQDHQSLQRDLEAQQEHVNALSNMVVIVDESVSDNCAQMEDQLSALGERWSHVCRWAEQRASALQQLSIHWEQLTADLTRLKCWLASHEHSLRLIETNPSTDRSQMIDVARQLQLLERDMEPHVQRLSQLQENILRLPTLIHAVTVKENSKKSQPVGNFKCVDRLLSDVENFEDRMEALNEIMEAQRQRLAKSGLDLTMVVLPPDITTSLTAFGSNDAINSTVRSDEETTSIKKRKLDNDRHLSFEAAIHAAKQHLEQMEILLEEDSNPDDLTKRHVENKTLLDQALKSGHILLDDLQNEASESFAVEDTMSSITERWLLVEELLTQKGANQQDVERLLRAKHCEKELDNTLSTVNKLSNVEERNEETLSKFQAMLQMVTDQINNLTSRGSESCEELETAVESLKCKICNLESRITEFEKDVVLYRQLKDESQSLDKWMAEVNNFLTAEDVGWGDVEVLEAQLEQSNALQDDVKTLEPSVVNIKHVITLLAPKVDEDLLAEMNEINERLATTWITVIAGALQKNGVLTTALSLTRQTVDGIQSTNTWLSELELEIPPPAVINSTSELSQTLRKLNALKNRVDLKTNEYKSFIEAGNAVVAHPLVGEEMKDNFRLLSQRWNDVSGGVVERQRALKAASHHYGEFKVLTAQECDWQDKLEKKLMRSTTLAADAEEISEELDDLENYMKNRPKARLLRIESMGNELVSLNIMAESVGSEVKSLADRWAILEEKAKEKAEWLEKRVRGAQQCEQRLVQLHSAINSIDAELCSSLEQDLYGDELPELSQRLSQDIAQQEALLSEIRHEEEDYQAEGRKEAANRLHEQLSFIEATLQDVRNKFRKFQNPSELEPRLERMLRVLRDLEQSMCYIELASDDCEAIEGQLNNCIRFYASLSDIKTEVEAVLREGRQQVEEELVEDKLTVSAELDAMKALYNRLGEQVAIARETLEKALQLSYQLNLDINAMTDWLNHLVSEIHKTEDTFSDDPNPAEEIPFYEKCLDEMLSNQSKMDSIRDNYGLFCGLCDPTLLETLRERVEDITQEWQRIEERLKNKISNLKGEHNDDHDDVEDDGEPSSLHLPQQNRNGGDVPVRMYRSVVLTSVRQFTDPGSPTMQKASLELPASPTLAEDMDPKELTIDVEMEESDSVKDEEMDGPGNLTFVDTLGYFNAAFEDFEEQEKEAYMQERVSSSRSGLEVIRGNVVDFNEEDEEMMESSPSSTSDSSSESSDSNSVKDLPVDIELTNPEKLKVLQVDDSYVVEVKAGNLPSPEVPSMEVLNSRPITPDDFLTPEEEAWTYPQISVDADQQIVNTFTNHEEVTMQNQVSFEQLVIERFNSQRLTVASQDRCHSPVTTSTPPPTPALCEMNAFDETFANDSLKVDGLQRLEVRVEEEDKQEVLPPFEVLQVIEVDDKAPDVEDAQPQLDETEGRVAREVEEQVATDYDQEIQILKDPCTEVVFHSLSGRSSPSVECDVVVKPAVIENVPTIEVPVVEEVLVIEKVTVIIDVPVADETLVVEKVPIIENILIVEEDQHQGSFPIEKEAEKGNSENPDDGKLQIIEDFVEIDVAEGDVANVEDVQTRVAEDTVELMVVDVSKEVVTDDKQFQVSEDTDEIQNVEEEDVVIVEENQLCVSKASSEEDIADDDLSQSSSSSSEMNDLEVENASVFKDCQSPQYSPSVEEKIIETSVPVTQDDQTPLAEELADIPALSRTVSSSSSCSSSESDAEQETIPVVKDEQLNVLPSIEVTVHQFENCDATADDKQVQHFEETIEIDEVGEKEAKVLTDEQPHIDVSLSHTGSSEISSLSHESDHIQQEISSAENSQSRILKDPVDVCREAIESNSAEVAAVLIGDEKEVIVLNRPLDQNLPHETDLISVKAGSVQLTGNEARGEDANDPTQRALSVSTIRPSRKVSRDEGTQTDFCGYTGRLHVSTPVQPAESTSIIQTQTIPLQVEEMATETAGAHQDPSVALQEIDADLNRLVASMEAAEQVCSDAGDVFAAVATVSESKGSEDVDSFYGSDKEVDSEVVFSHTDSSSSSSSSSESDVEPETTQKQEIEASSPKDVQESALDREIAEFNAEVKLMSQRIDEVSAKFSPSSPIDLESAEMELSLLDPDVATLISRGDSLVLQVQKVDLERALRINTTTGELRAARTSLKASSEVRRQRQVEQELTLKDCQKKTEQLQLWLANIAQTLDHVTRINDQSQIESLEEELNRRQSDIRQLTEAAGKLKEQQVLEYQALISSLTIRWQDLQRQFIDFQTKETSALAADLSDDMGGPDFVTRVNKLREAIASVSRQMHSPPLNLKHYEQLSGQEDAIKIVKSALYTLKGDVDTYNREKNDAVEAADAVQQKEQIQRVLDKLREEWTLLNRTFAEKQVRVHQSQTTWRNLHADMKDFDDWLTGAEASLVNLQSESHNRSERKEKLKELESQVTARHKVMSNITSTCREVAGECSTADAVLLREKQDTLGKRWRSLLSGLAAVRQRLTSLDGSPLPVAKLTPLVMSPTRKDETNGSESDLTVHGTKETPPTTPSTIVASLDKSILQIRDWLTVLETMLKQQVAIVGDSDDVLQLLEKQKNVLRELEQKKPQLDELVQTAESIKDGGPPIGGKQLPAQDMTSLPPLLYHLRTCLRVSKLREHWEETATAVTSRRNQLEELLTDSHQFERRKQDVDQWLGRMENRLSKLAPVAGTADLIDTQHREQKVLHNEIQQYKSQVEQLTQLSDKLVASYPHDDTSRAVRTNENLSQRYSVLHTGVNARGRALNAAMSSLHSFDRSLDKFMAWLSDTESALESLELELDSYGPGVKTSRERVLIQLKELSVELDGRRDEQAGLAGAGQRLINTLSDDDYRNNGQRQQQQQQQQQANNDDALMLRQRLDDMNRRWHGLRAKTVAIRNRLENNTEHWNALLLSLRELIEWVIRKDTELTGLGPIRGDLSTLVKQQDDFRAFRRQLDDKRPLIEQSILTGRQLVANEAPLSDASDSEVANRDLLPGDSRGYRSAEEAARELTQGIRREGTKLAERWAALRDRTERWNVDLDTTTNRVQQLQASMDDASNRLVPAETVRSKWINPIELSPQQVQQHMDQLKELSDKIAPVQLTIEEVNDQAARLADSGVPLSHANLSRLDDLNSRWKVLQSSMDDRYQQLCGVTRDGALTGPLLHSFLASSVDRPWERSVTEADVPYYVNHQTETTHWDHPQLEELMNSLSEFNDVRFSAYRMALKLRRVQKFLCLDKLELNTAIDTFDAHGLRAQNDKVIDIPDMVTVLRSLYEVVVATYPGEIRLPLVIDLCLNWILNVYDSQRSGEVRVLSFKVVITLMCRGHLEDKYRYLFRLIADPNRLVDAPKLGVLLHDCVQMPRELGEVAAFGGSNIEPSVKCCFEKAGKQRQSIEAVHFLAWMKREPQSVVWLPVLHRLAASESARHQSKCNVCKATPIVGLRYRCLKCLSFDMCQNCFFTGRVSKHHKLTHPMQEYCTTTTSGEDLKDFTRTLRNKFKSKRYFKKHPRLGYLPVQTALEGTTTPSDAQSEVSSQMPSSVAQDVLVHSAANSVVDGIHKDFTPESEDEHQLIAQYCRSLNGDALGMSMGVVPRSPVQLLAALDSNHKEEIETMIRELEEENATLQAEYERLRSQQSPSMSFSFSSSPDDATPIPHQAGASSSGNHTSEVERDMLAEARLLRQHKTRLEARMKILEEHNRQLETQLSRLRQLLDEPGGNSRDNSSPAKTGTLQTRAVTAAHLATDTPVRTNGHEKNHTWAEHSVTDRLETRPPPPPHGNSTNSNTYNSQNVGNLLFMAGDLGKAVGSLVNVMTDDQSPGLTDEED</sequence>
<feature type="coiled-coil region" evidence="13">
    <location>
        <begin position="2998"/>
        <end position="3032"/>
    </location>
</feature>
<evidence type="ECO:0000256" key="5">
    <source>
        <dbReference type="ARBA" id="ARBA00022723"/>
    </source>
</evidence>
<proteinExistence type="predicted"/>
<dbReference type="GO" id="GO:0003779">
    <property type="term" value="F:actin binding"/>
    <property type="evidence" value="ECO:0007669"/>
    <property type="project" value="UniProtKB-KW"/>
</dbReference>
<evidence type="ECO:0000256" key="11">
    <source>
        <dbReference type="ARBA" id="ARBA00023203"/>
    </source>
</evidence>
<feature type="region of interest" description="Disordered" evidence="14">
    <location>
        <begin position="2936"/>
        <end position="2965"/>
    </location>
</feature>
<dbReference type="InterPro" id="IPR015153">
    <property type="entry name" value="EF-hand_dom_typ1"/>
</dbReference>
<dbReference type="Gene3D" id="1.20.58.60">
    <property type="match status" value="11"/>
</dbReference>
<dbReference type="PROSITE" id="PS50020">
    <property type="entry name" value="WW_DOMAIN_2"/>
    <property type="match status" value="1"/>
</dbReference>
<dbReference type="SMART" id="SM00150">
    <property type="entry name" value="SPEC"/>
    <property type="match status" value="15"/>
</dbReference>
<keyword evidence="4" id="KW-0963">Cytoplasm</keyword>
<protein>
    <submittedName>
        <fullName evidence="15">Dystrophin major muscle</fullName>
    </submittedName>
</protein>
<dbReference type="Gene3D" id="1.10.418.10">
    <property type="entry name" value="Calponin-like domain"/>
    <property type="match status" value="2"/>
</dbReference>
<name>A0A0P5JLM7_9CRUS</name>
<feature type="compositionally biased region" description="Low complexity" evidence="14">
    <location>
        <begin position="4205"/>
        <end position="4214"/>
    </location>
</feature>
<dbReference type="InterPro" id="IPR011992">
    <property type="entry name" value="EF-hand-dom_pair"/>
</dbReference>
<dbReference type="SUPFAM" id="SSF51045">
    <property type="entry name" value="WW domain"/>
    <property type="match status" value="1"/>
</dbReference>
<feature type="compositionally biased region" description="Low complexity" evidence="14">
    <location>
        <begin position="1645"/>
        <end position="1662"/>
    </location>
</feature>
<dbReference type="Pfam" id="PF00435">
    <property type="entry name" value="Spectrin"/>
    <property type="match status" value="4"/>
</dbReference>
<dbReference type="FunFam" id="1.20.58.60:FF:000075">
    <property type="entry name" value="utrophin isoform X1"/>
    <property type="match status" value="1"/>
</dbReference>
<dbReference type="CDD" id="cd16242">
    <property type="entry name" value="EFh_DMD_like"/>
    <property type="match status" value="1"/>
</dbReference>
<feature type="compositionally biased region" description="Low complexity" evidence="14">
    <location>
        <begin position="259"/>
        <end position="278"/>
    </location>
</feature>
<dbReference type="SUPFAM" id="SSF47473">
    <property type="entry name" value="EF-hand"/>
    <property type="match status" value="2"/>
</dbReference>
<evidence type="ECO:0000256" key="8">
    <source>
        <dbReference type="ARBA" id="ARBA00022833"/>
    </source>
</evidence>
<keyword evidence="5" id="KW-0479">Metal-binding</keyword>
<dbReference type="CDD" id="cd00201">
    <property type="entry name" value="WW"/>
    <property type="match status" value="1"/>
</dbReference>
<feature type="coiled-coil region" evidence="13">
    <location>
        <begin position="3134"/>
        <end position="3161"/>
    </location>
</feature>
<dbReference type="InterPro" id="IPR002017">
    <property type="entry name" value="Spectrin_repeat"/>
</dbReference>
<keyword evidence="13" id="KW-0175">Coiled coil</keyword>
<dbReference type="PROSITE" id="PS00020">
    <property type="entry name" value="ACTININ_2"/>
    <property type="match status" value="1"/>
</dbReference>
<feature type="compositionally biased region" description="Basic and acidic residues" evidence="14">
    <location>
        <begin position="4177"/>
        <end position="4196"/>
    </location>
</feature>
<dbReference type="InterPro" id="IPR001202">
    <property type="entry name" value="WW_dom"/>
</dbReference>
<dbReference type="InterPro" id="IPR036872">
    <property type="entry name" value="CH_dom_sf"/>
</dbReference>
<feature type="region of interest" description="Disordered" evidence="14">
    <location>
        <begin position="259"/>
        <end position="280"/>
    </location>
</feature>
<evidence type="ECO:0000256" key="1">
    <source>
        <dbReference type="ARBA" id="ARBA00004245"/>
    </source>
</evidence>
<keyword evidence="12" id="KW-0206">Cytoskeleton</keyword>
<keyword evidence="11" id="KW-0009">Actin-binding</keyword>
<organism evidence="15">
    <name type="scientific">Daphnia magna</name>
    <dbReference type="NCBI Taxonomy" id="35525"/>
    <lineage>
        <taxon>Eukaryota</taxon>
        <taxon>Metazoa</taxon>
        <taxon>Ecdysozoa</taxon>
        <taxon>Arthropoda</taxon>
        <taxon>Crustacea</taxon>
        <taxon>Branchiopoda</taxon>
        <taxon>Diplostraca</taxon>
        <taxon>Cladocera</taxon>
        <taxon>Anomopoda</taxon>
        <taxon>Daphniidae</taxon>
        <taxon>Daphnia</taxon>
    </lineage>
</organism>
<dbReference type="Gene3D" id="2.20.70.10">
    <property type="match status" value="1"/>
</dbReference>
<feature type="compositionally biased region" description="Low complexity" evidence="14">
    <location>
        <begin position="3286"/>
        <end position="3296"/>
    </location>
</feature>
<evidence type="ECO:0000256" key="6">
    <source>
        <dbReference type="ARBA" id="ARBA00022737"/>
    </source>
</evidence>
<dbReference type="SUPFAM" id="SSF47576">
    <property type="entry name" value="Calponin-homology domain, CH-domain"/>
    <property type="match status" value="1"/>
</dbReference>
<dbReference type="PROSITE" id="PS50021">
    <property type="entry name" value="CH"/>
    <property type="match status" value="2"/>
</dbReference>
<dbReference type="Gene3D" id="3.30.60.90">
    <property type="match status" value="1"/>
</dbReference>
<feature type="compositionally biased region" description="Low complexity" evidence="14">
    <location>
        <begin position="4060"/>
        <end position="4074"/>
    </location>
</feature>
<keyword evidence="8" id="KW-0862">Zinc</keyword>
<feature type="coiled-coil region" evidence="13">
    <location>
        <begin position="432"/>
        <end position="459"/>
    </location>
</feature>
<dbReference type="CDD" id="cd02334">
    <property type="entry name" value="ZZ_dystrophin"/>
    <property type="match status" value="1"/>
</dbReference>
<feature type="region of interest" description="Disordered" evidence="14">
    <location>
        <begin position="1635"/>
        <end position="1670"/>
    </location>
</feature>
<feature type="region of interest" description="Disordered" evidence="14">
    <location>
        <begin position="4057"/>
        <end position="4095"/>
    </location>
</feature>
<comment type="subcellular location">
    <subcellularLocation>
        <location evidence="2">Cell membrane</location>
        <location evidence="2">Sarcolemma</location>
        <topology evidence="2">Peripheral membrane protein</topology>
        <orientation evidence="2">Cytoplasmic side</orientation>
    </subcellularLocation>
    <subcellularLocation>
        <location evidence="1">Cytoplasm</location>
        <location evidence="1">Cytoskeleton</location>
    </subcellularLocation>
</comment>
<dbReference type="CDD" id="cd00176">
    <property type="entry name" value="SPEC"/>
    <property type="match status" value="6"/>
</dbReference>
<feature type="region of interest" description="Disordered" evidence="14">
    <location>
        <begin position="1488"/>
        <end position="1520"/>
    </location>
</feature>
<evidence type="ECO:0000256" key="4">
    <source>
        <dbReference type="ARBA" id="ARBA00022490"/>
    </source>
</evidence>
<accession>A0A0P5JLM7</accession>
<dbReference type="GO" id="GO:0042383">
    <property type="term" value="C:sarcolemma"/>
    <property type="evidence" value="ECO:0007669"/>
    <property type="project" value="UniProtKB-SubCell"/>
</dbReference>
<dbReference type="SUPFAM" id="SSF57850">
    <property type="entry name" value="RING/U-box"/>
    <property type="match status" value="1"/>
</dbReference>
<dbReference type="PANTHER" id="PTHR12268">
    <property type="entry name" value="E3 UBIQUITIN-PROTEIN LIGASE KCMF1"/>
    <property type="match status" value="1"/>
</dbReference>
<dbReference type="InterPro" id="IPR035436">
    <property type="entry name" value="Dystrophin/utrophin"/>
</dbReference>
<keyword evidence="3" id="KW-1003">Cell membrane</keyword>
<keyword evidence="9" id="KW-0106">Calcium</keyword>
<dbReference type="GO" id="GO:0050804">
    <property type="term" value="P:modulation of chemical synaptic transmission"/>
    <property type="evidence" value="ECO:0007669"/>
    <property type="project" value="UniProtKB-ARBA"/>
</dbReference>
<reference evidence="15" key="1">
    <citation type="submission" date="2015-10" db="EMBL/GenBank/DDBJ databases">
        <title>EvidentialGene: Evidence-directed Construction of Complete mRNA Transcriptomes without Genomes.</title>
        <authorList>
            <person name="Gilbert D.G."/>
        </authorList>
    </citation>
    <scope>NUCLEOTIDE SEQUENCE</scope>
</reference>
<dbReference type="GO" id="GO:0016010">
    <property type="term" value="C:dystrophin-associated glycoprotein complex"/>
    <property type="evidence" value="ECO:0007669"/>
    <property type="project" value="UniProtKB-ARBA"/>
</dbReference>
<feature type="coiled-coil region" evidence="13">
    <location>
        <begin position="1218"/>
        <end position="1271"/>
    </location>
</feature>
<feature type="region of interest" description="Disordered" evidence="14">
    <location>
        <begin position="2137"/>
        <end position="2158"/>
    </location>
</feature>
<dbReference type="PROSITE" id="PS50135">
    <property type="entry name" value="ZF_ZZ_2"/>
    <property type="match status" value="1"/>
</dbReference>
<dbReference type="Pfam" id="PF09069">
    <property type="entry name" value="EF-hand_3"/>
    <property type="match status" value="1"/>
</dbReference>
<feature type="region of interest" description="Disordered" evidence="14">
    <location>
        <begin position="2064"/>
        <end position="2088"/>
    </location>
</feature>
<dbReference type="InterPro" id="IPR050774">
    <property type="entry name" value="KCMF1/Dystrophin"/>
</dbReference>
<keyword evidence="6" id="KW-0677">Repeat</keyword>
<feature type="coiled-coil region" evidence="13">
    <location>
        <begin position="2763"/>
        <end position="2796"/>
    </location>
</feature>
<dbReference type="InterPro" id="IPR043145">
    <property type="entry name" value="Znf_ZZ_sf"/>
</dbReference>
<dbReference type="GO" id="GO:0046716">
    <property type="term" value="P:muscle cell cellular homeostasis"/>
    <property type="evidence" value="ECO:0007669"/>
    <property type="project" value="UniProtKB-ARBA"/>
</dbReference>
<dbReference type="SUPFAM" id="SSF46966">
    <property type="entry name" value="Spectrin repeat"/>
    <property type="match status" value="15"/>
</dbReference>
<feature type="region of interest" description="Disordered" evidence="14">
    <location>
        <begin position="2457"/>
        <end position="2498"/>
    </location>
</feature>
<feature type="region of interest" description="Disordered" evidence="14">
    <location>
        <begin position="3409"/>
        <end position="3428"/>
    </location>
</feature>
<dbReference type="InterPro" id="IPR015154">
    <property type="entry name" value="EF-hand_dom_typ2"/>
</dbReference>
<keyword evidence="7" id="KW-0863">Zinc-finger</keyword>
<dbReference type="Pfam" id="PF00569">
    <property type="entry name" value="ZZ"/>
    <property type="match status" value="1"/>
</dbReference>
<dbReference type="GO" id="GO:0005856">
    <property type="term" value="C:cytoskeleton"/>
    <property type="evidence" value="ECO:0007669"/>
    <property type="project" value="UniProtKB-SubCell"/>
</dbReference>
<evidence type="ECO:0000256" key="10">
    <source>
        <dbReference type="ARBA" id="ARBA00023136"/>
    </source>
</evidence>
<dbReference type="InterPro" id="IPR000433">
    <property type="entry name" value="Znf_ZZ"/>
</dbReference>
<evidence type="ECO:0000256" key="2">
    <source>
        <dbReference type="ARBA" id="ARBA00004278"/>
    </source>
</evidence>
<feature type="coiled-coil region" evidence="13">
    <location>
        <begin position="2637"/>
        <end position="2664"/>
    </location>
</feature>
<feature type="coiled-coil region" evidence="13">
    <location>
        <begin position="597"/>
        <end position="624"/>
    </location>
</feature>
<evidence type="ECO:0000256" key="9">
    <source>
        <dbReference type="ARBA" id="ARBA00022837"/>
    </source>
</evidence>
<evidence type="ECO:0000256" key="14">
    <source>
        <dbReference type="SAM" id="MobiDB-lite"/>
    </source>
</evidence>
<keyword evidence="10" id="KW-0472">Membrane</keyword>
<evidence type="ECO:0000256" key="13">
    <source>
        <dbReference type="SAM" id="Coils"/>
    </source>
</evidence>
<feature type="compositionally biased region" description="Low complexity" evidence="14">
    <location>
        <begin position="2143"/>
        <end position="2152"/>
    </location>
</feature>